<evidence type="ECO:0000259" key="2">
    <source>
        <dbReference type="Pfam" id="PF00975"/>
    </source>
</evidence>
<dbReference type="GO" id="GO:0008610">
    <property type="term" value="P:lipid biosynthetic process"/>
    <property type="evidence" value="ECO:0007669"/>
    <property type="project" value="TreeGrafter"/>
</dbReference>
<dbReference type="InterPro" id="IPR029058">
    <property type="entry name" value="AB_hydrolase_fold"/>
</dbReference>
<dbReference type="InterPro" id="IPR001031">
    <property type="entry name" value="Thioesterase"/>
</dbReference>
<comment type="similarity">
    <text evidence="1">Belongs to the thioesterase family.</text>
</comment>
<sequence>MFLPILRADFQLVETYQLPEGREPLDVPFVILSGIKDTVANAEDMEGWKSYTKSSCKIVYFNGGHFFINDHTDDITQIVKNQLTRLI</sequence>
<dbReference type="SUPFAM" id="SSF53474">
    <property type="entry name" value="alpha/beta-Hydrolases"/>
    <property type="match status" value="1"/>
</dbReference>
<protein>
    <recommendedName>
        <fullName evidence="2">Thioesterase domain-containing protein</fullName>
    </recommendedName>
</protein>
<keyword evidence="4" id="KW-1185">Reference proteome</keyword>
<organism evidence="3 4">
    <name type="scientific">Brevibacillus antibioticus</name>
    <dbReference type="NCBI Taxonomy" id="2570228"/>
    <lineage>
        <taxon>Bacteria</taxon>
        <taxon>Bacillati</taxon>
        <taxon>Bacillota</taxon>
        <taxon>Bacilli</taxon>
        <taxon>Bacillales</taxon>
        <taxon>Paenibacillaceae</taxon>
        <taxon>Brevibacillus</taxon>
    </lineage>
</organism>
<gene>
    <name evidence="3" type="ORF">E8L90_06280</name>
</gene>
<feature type="domain" description="Thioesterase" evidence="2">
    <location>
        <begin position="1"/>
        <end position="81"/>
    </location>
</feature>
<dbReference type="AlphaFoldDB" id="A0A4U2Y3P9"/>
<evidence type="ECO:0000256" key="1">
    <source>
        <dbReference type="ARBA" id="ARBA00007169"/>
    </source>
</evidence>
<dbReference type="EMBL" id="SZNK01000001">
    <property type="protein sequence ID" value="TKI55096.1"/>
    <property type="molecule type" value="Genomic_DNA"/>
</dbReference>
<dbReference type="InterPro" id="IPR012223">
    <property type="entry name" value="TEII"/>
</dbReference>
<dbReference type="PANTHER" id="PTHR11487">
    <property type="entry name" value="THIOESTERASE"/>
    <property type="match status" value="1"/>
</dbReference>
<dbReference type="Gene3D" id="3.40.50.1820">
    <property type="entry name" value="alpha/beta hydrolase"/>
    <property type="match status" value="1"/>
</dbReference>
<dbReference type="OrthoDB" id="2213423at2"/>
<comment type="caution">
    <text evidence="3">The sequence shown here is derived from an EMBL/GenBank/DDBJ whole genome shotgun (WGS) entry which is preliminary data.</text>
</comment>
<name>A0A4U2Y3P9_9BACL</name>
<evidence type="ECO:0000313" key="4">
    <source>
        <dbReference type="Proteomes" id="UP000307841"/>
    </source>
</evidence>
<evidence type="ECO:0000313" key="3">
    <source>
        <dbReference type="EMBL" id="TKI55096.1"/>
    </source>
</evidence>
<dbReference type="Pfam" id="PF00975">
    <property type="entry name" value="Thioesterase"/>
    <property type="match status" value="1"/>
</dbReference>
<dbReference type="PANTHER" id="PTHR11487:SF0">
    <property type="entry name" value="S-ACYL FATTY ACID SYNTHASE THIOESTERASE, MEDIUM CHAIN"/>
    <property type="match status" value="1"/>
</dbReference>
<dbReference type="Proteomes" id="UP000307841">
    <property type="component" value="Unassembled WGS sequence"/>
</dbReference>
<proteinExistence type="inferred from homology"/>
<accession>A0A4U2Y3P9</accession>
<reference evidence="3 4" key="1">
    <citation type="submission" date="2019-04" db="EMBL/GenBank/DDBJ databases">
        <title>Whole genome sequencing of Brevibacillus sp. TGS2-1.</title>
        <authorList>
            <person name="Choi A."/>
        </authorList>
    </citation>
    <scope>NUCLEOTIDE SEQUENCE [LARGE SCALE GENOMIC DNA]</scope>
    <source>
        <strain evidence="3 4">TGS2-1</strain>
    </source>
</reference>